<dbReference type="RefSeq" id="WP_244640125.1">
    <property type="nucleotide sequence ID" value="NZ_BMZE01000002.1"/>
</dbReference>
<reference evidence="4" key="1">
    <citation type="journal article" date="2014" name="Int. J. Syst. Evol. Microbiol.">
        <title>Complete genome sequence of Corynebacterium casei LMG S-19264T (=DSM 44701T), isolated from a smear-ripened cheese.</title>
        <authorList>
            <consortium name="US DOE Joint Genome Institute (JGI-PGF)"/>
            <person name="Walter F."/>
            <person name="Albersmeier A."/>
            <person name="Kalinowski J."/>
            <person name="Ruckert C."/>
        </authorList>
    </citation>
    <scope>NUCLEOTIDE SEQUENCE</scope>
    <source>
        <strain evidence="4">KCTC 32437</strain>
    </source>
</reference>
<evidence type="ECO:0000256" key="2">
    <source>
        <dbReference type="ARBA" id="ARBA00022801"/>
    </source>
</evidence>
<evidence type="ECO:0000256" key="1">
    <source>
        <dbReference type="ARBA" id="ARBA00006499"/>
    </source>
</evidence>
<dbReference type="AlphaFoldDB" id="A0A918VV68"/>
<dbReference type="Pfam" id="PF02230">
    <property type="entry name" value="Abhydrolase_2"/>
    <property type="match status" value="1"/>
</dbReference>
<keyword evidence="2" id="KW-0378">Hydrolase</keyword>
<dbReference type="EMBL" id="BMZE01000002">
    <property type="protein sequence ID" value="GHA26125.1"/>
    <property type="molecule type" value="Genomic_DNA"/>
</dbReference>
<accession>A0A918VV68</accession>
<gene>
    <name evidence="4" type="ORF">GCM10007989_22320</name>
</gene>
<dbReference type="PANTHER" id="PTHR10655:SF17">
    <property type="entry name" value="LYSOPHOSPHOLIPASE-LIKE PROTEIN 1"/>
    <property type="match status" value="1"/>
</dbReference>
<protein>
    <submittedName>
        <fullName evidence="4">Phospholipase</fullName>
    </submittedName>
</protein>
<dbReference type="SUPFAM" id="SSF53474">
    <property type="entry name" value="alpha/beta-Hydrolases"/>
    <property type="match status" value="1"/>
</dbReference>
<organism evidence="4 5">
    <name type="scientific">Devosia pacifica</name>
    <dbReference type="NCBI Taxonomy" id="1335967"/>
    <lineage>
        <taxon>Bacteria</taxon>
        <taxon>Pseudomonadati</taxon>
        <taxon>Pseudomonadota</taxon>
        <taxon>Alphaproteobacteria</taxon>
        <taxon>Hyphomicrobiales</taxon>
        <taxon>Devosiaceae</taxon>
        <taxon>Devosia</taxon>
    </lineage>
</organism>
<sequence>MTTTLSGPMVPPKSGTARQAVVLLHGYGADGQDLLGLAPALQPAMPDALFVAPNAPQQCDQLSAGYQWFPISFEGDRLSRRQKGVLEARPVLEGFLEALWAQTGLNASQTVLIGFSQGAMMALHVGMALDKPPRAIIGFSGAFLPPAGFGEARTDYPPVCLVHGDSDSVVDPALSAEAKDALEAAGVAVHYHVSPGAGHGIAPDGLESALDFLSGLQPA</sequence>
<dbReference type="PANTHER" id="PTHR10655">
    <property type="entry name" value="LYSOPHOSPHOLIPASE-RELATED"/>
    <property type="match status" value="1"/>
</dbReference>
<proteinExistence type="inferred from homology"/>
<dbReference type="InterPro" id="IPR050565">
    <property type="entry name" value="LYPA1-2/EST-like"/>
</dbReference>
<dbReference type="InterPro" id="IPR003140">
    <property type="entry name" value="PLipase/COase/thioEstase"/>
</dbReference>
<dbReference type="GO" id="GO:0016787">
    <property type="term" value="F:hydrolase activity"/>
    <property type="evidence" value="ECO:0007669"/>
    <property type="project" value="UniProtKB-KW"/>
</dbReference>
<reference evidence="4" key="2">
    <citation type="submission" date="2020-09" db="EMBL/GenBank/DDBJ databases">
        <authorList>
            <person name="Sun Q."/>
            <person name="Kim S."/>
        </authorList>
    </citation>
    <scope>NUCLEOTIDE SEQUENCE</scope>
    <source>
        <strain evidence="4">KCTC 32437</strain>
    </source>
</reference>
<evidence type="ECO:0000259" key="3">
    <source>
        <dbReference type="Pfam" id="PF02230"/>
    </source>
</evidence>
<comment type="caution">
    <text evidence="4">The sequence shown here is derived from an EMBL/GenBank/DDBJ whole genome shotgun (WGS) entry which is preliminary data.</text>
</comment>
<evidence type="ECO:0000313" key="4">
    <source>
        <dbReference type="EMBL" id="GHA26125.1"/>
    </source>
</evidence>
<dbReference type="InterPro" id="IPR029058">
    <property type="entry name" value="AB_hydrolase_fold"/>
</dbReference>
<evidence type="ECO:0000313" key="5">
    <source>
        <dbReference type="Proteomes" id="UP000646579"/>
    </source>
</evidence>
<keyword evidence="5" id="KW-1185">Reference proteome</keyword>
<feature type="domain" description="Phospholipase/carboxylesterase/thioesterase" evidence="3">
    <location>
        <begin position="9"/>
        <end position="214"/>
    </location>
</feature>
<dbReference type="Proteomes" id="UP000646579">
    <property type="component" value="Unassembled WGS sequence"/>
</dbReference>
<name>A0A918VV68_9HYPH</name>
<dbReference type="Gene3D" id="3.40.50.1820">
    <property type="entry name" value="alpha/beta hydrolase"/>
    <property type="match status" value="1"/>
</dbReference>
<comment type="similarity">
    <text evidence="1">Belongs to the AB hydrolase superfamily. AB hydrolase 2 family.</text>
</comment>